<sequence>MLELAMLFVATTEAVIDNDYNSIEDEASMEISHSSELSRPVRYRNCTRDTDIIDQLLNGTGYNKFRIPEDEGMTVYVEIWIQAITSIDELTNDFEMDIYITEKWLDPALNFENLSPCKEVRMRWSEIEQPVQPMAEIVLPDFDLFKISANRIEEVHFTTFQDALRSEPQSHTDSA</sequence>
<evidence type="ECO:0000313" key="2">
    <source>
        <dbReference type="EMBL" id="EPB68194.1"/>
    </source>
</evidence>
<dbReference type="EMBL" id="KE125482">
    <property type="protein sequence ID" value="EPB68194.1"/>
    <property type="molecule type" value="Genomic_DNA"/>
</dbReference>
<dbReference type="InterPro" id="IPR036734">
    <property type="entry name" value="Neur_chan_lig-bd_sf"/>
</dbReference>
<dbReference type="GO" id="GO:0005230">
    <property type="term" value="F:extracellular ligand-gated monoatomic ion channel activity"/>
    <property type="evidence" value="ECO:0007669"/>
    <property type="project" value="InterPro"/>
</dbReference>
<protein>
    <recommendedName>
        <fullName evidence="1">Neurotransmitter-gated ion-channel ligand-binding domain-containing protein</fullName>
    </recommendedName>
</protein>
<accession>A0A0D6L930</accession>
<dbReference type="Proteomes" id="UP000054495">
    <property type="component" value="Unassembled WGS sequence"/>
</dbReference>
<dbReference type="GO" id="GO:0016020">
    <property type="term" value="C:membrane"/>
    <property type="evidence" value="ECO:0007669"/>
    <property type="project" value="InterPro"/>
</dbReference>
<dbReference type="Pfam" id="PF02931">
    <property type="entry name" value="Neur_chan_LBD"/>
    <property type="match status" value="1"/>
</dbReference>
<proteinExistence type="predicted"/>
<evidence type="ECO:0000259" key="1">
    <source>
        <dbReference type="Pfam" id="PF02931"/>
    </source>
</evidence>
<evidence type="ECO:0000313" key="3">
    <source>
        <dbReference type="Proteomes" id="UP000054495"/>
    </source>
</evidence>
<dbReference type="InterPro" id="IPR006202">
    <property type="entry name" value="Neur_chan_lig-bd"/>
</dbReference>
<dbReference type="AlphaFoldDB" id="A0A0D6L930"/>
<dbReference type="SUPFAM" id="SSF63712">
    <property type="entry name" value="Nicotinic receptor ligand binding domain-like"/>
    <property type="match status" value="1"/>
</dbReference>
<gene>
    <name evidence="2" type="ORF">ANCCEY_12713</name>
</gene>
<dbReference type="Gene3D" id="2.70.170.10">
    <property type="entry name" value="Neurotransmitter-gated ion-channel ligand-binding domain"/>
    <property type="match status" value="1"/>
</dbReference>
<reference evidence="2 3" key="1">
    <citation type="submission" date="2013-05" db="EMBL/GenBank/DDBJ databases">
        <title>Draft genome of the parasitic nematode Anyclostoma ceylanicum.</title>
        <authorList>
            <person name="Mitreva M."/>
        </authorList>
    </citation>
    <scope>NUCLEOTIDE SEQUENCE [LARGE SCALE GENOMIC DNA]</scope>
</reference>
<keyword evidence="3" id="KW-1185">Reference proteome</keyword>
<feature type="domain" description="Neurotransmitter-gated ion-channel ligand-binding" evidence="1">
    <location>
        <begin position="50"/>
        <end position="146"/>
    </location>
</feature>
<organism evidence="2 3">
    <name type="scientific">Ancylostoma ceylanicum</name>
    <dbReference type="NCBI Taxonomy" id="53326"/>
    <lineage>
        <taxon>Eukaryota</taxon>
        <taxon>Metazoa</taxon>
        <taxon>Ecdysozoa</taxon>
        <taxon>Nematoda</taxon>
        <taxon>Chromadorea</taxon>
        <taxon>Rhabditida</taxon>
        <taxon>Rhabditina</taxon>
        <taxon>Rhabditomorpha</taxon>
        <taxon>Strongyloidea</taxon>
        <taxon>Ancylostomatidae</taxon>
        <taxon>Ancylostomatinae</taxon>
        <taxon>Ancylostoma</taxon>
    </lineage>
</organism>
<name>A0A0D6L930_9BILA</name>